<protein>
    <submittedName>
        <fullName evidence="2 3">3-oxoacyl-[acyl-carrier-protein] reductase</fullName>
    </submittedName>
</protein>
<dbReference type="PRINTS" id="PR00080">
    <property type="entry name" value="SDRFAMILY"/>
</dbReference>
<dbReference type="EMBL" id="LT629792">
    <property type="protein sequence ID" value="SDU00133.1"/>
    <property type="molecule type" value="Genomic_DNA"/>
</dbReference>
<evidence type="ECO:0000313" key="4">
    <source>
        <dbReference type="Proteomes" id="UP000198976"/>
    </source>
</evidence>
<dbReference type="PANTHER" id="PTHR42760:SF40">
    <property type="entry name" value="3-OXOACYL-[ACYL-CARRIER-PROTEIN] REDUCTASE, CHLOROPLASTIC"/>
    <property type="match status" value="1"/>
</dbReference>
<dbReference type="SUPFAM" id="SSF51735">
    <property type="entry name" value="NAD(P)-binding Rossmann-fold domains"/>
    <property type="match status" value="1"/>
</dbReference>
<gene>
    <name evidence="2" type="ORF">SAMN04489714_1538</name>
    <name evidence="3" type="ORF">SAMN04489714_1552</name>
</gene>
<comment type="similarity">
    <text evidence="1">Belongs to the short-chain dehydrogenases/reductases (SDR) family.</text>
</comment>
<dbReference type="Pfam" id="PF13561">
    <property type="entry name" value="adh_short_C2"/>
    <property type="match status" value="1"/>
</dbReference>
<dbReference type="PRINTS" id="PR00081">
    <property type="entry name" value="GDHRDH"/>
</dbReference>
<dbReference type="InterPro" id="IPR036291">
    <property type="entry name" value="NAD(P)-bd_dom_sf"/>
</dbReference>
<dbReference type="EMBL" id="LT629792">
    <property type="protein sequence ID" value="SDU00335.1"/>
    <property type="molecule type" value="Genomic_DNA"/>
</dbReference>
<dbReference type="PANTHER" id="PTHR42760">
    <property type="entry name" value="SHORT-CHAIN DEHYDROGENASES/REDUCTASES FAMILY MEMBER"/>
    <property type="match status" value="1"/>
</dbReference>
<evidence type="ECO:0000313" key="3">
    <source>
        <dbReference type="EMBL" id="SDU00335.1"/>
    </source>
</evidence>
<evidence type="ECO:0000313" key="2">
    <source>
        <dbReference type="EMBL" id="SDU00133.1"/>
    </source>
</evidence>
<proteinExistence type="inferred from homology"/>
<reference evidence="3 4" key="1">
    <citation type="submission" date="2016-10" db="EMBL/GenBank/DDBJ databases">
        <authorList>
            <person name="Varghese N."/>
            <person name="Submissions S."/>
        </authorList>
    </citation>
    <scope>NUCLEOTIDE SEQUENCE [LARGE SCALE GENOMIC DNA]</scope>
    <source>
        <strain evidence="3 4">DSM 9169</strain>
    </source>
</reference>
<sequence length="254" mass="26684">MKELQNKVVLITGADGKLGTGISYEVARAGATVIVHSLVENDQGNKLAENLRELGATVGQVTGDVCSEADAKAMVDDVAQHFGQIDVLVNNAGIQPVTSFADLTVEQWRKVVDVNLNGTFIVSKAVTTHMIDKKVSGSVINIASVEASVPAMNHAHYDASKAGVKMFTRNLALELGRYGIRANSVSPGLIDSDGSLAESWPAGYNSWMAGVPLQRTANPQDIGRACVFLSSDSASFISGHDLVVDGGMSAVAGW</sequence>
<accession>A0ABY0V9B8</accession>
<evidence type="ECO:0000256" key="1">
    <source>
        <dbReference type="ARBA" id="ARBA00006484"/>
    </source>
</evidence>
<name>A0ABY0V9B8_9ACTO</name>
<dbReference type="Proteomes" id="UP000198976">
    <property type="component" value="Chromosome I"/>
</dbReference>
<keyword evidence="4" id="KW-1185">Reference proteome</keyword>
<dbReference type="InterPro" id="IPR002347">
    <property type="entry name" value="SDR_fam"/>
</dbReference>
<dbReference type="RefSeq" id="WP_092648765.1">
    <property type="nucleotide sequence ID" value="NZ_LT629792.1"/>
</dbReference>
<dbReference type="Gene3D" id="3.40.50.720">
    <property type="entry name" value="NAD(P)-binding Rossmann-like Domain"/>
    <property type="match status" value="1"/>
</dbReference>
<organism evidence="3 4">
    <name type="scientific">Schaalia radingae</name>
    <dbReference type="NCBI Taxonomy" id="131110"/>
    <lineage>
        <taxon>Bacteria</taxon>
        <taxon>Bacillati</taxon>
        <taxon>Actinomycetota</taxon>
        <taxon>Actinomycetes</taxon>
        <taxon>Actinomycetales</taxon>
        <taxon>Actinomycetaceae</taxon>
        <taxon>Schaalia</taxon>
    </lineage>
</organism>